<protein>
    <submittedName>
        <fullName evidence="2">Uncharacterized protein</fullName>
    </submittedName>
</protein>
<feature type="non-terminal residue" evidence="2">
    <location>
        <position position="1"/>
    </location>
</feature>
<feature type="compositionally biased region" description="Basic residues" evidence="1">
    <location>
        <begin position="45"/>
        <end position="54"/>
    </location>
</feature>
<sequence>DYFGGRVPLCPKVRRLEEGNTLSCAQIWHDVWNDGRNIPALPHQIRFRGKKRKRSETNNEESKENEGGGEENEESKEN</sequence>
<dbReference type="EMBL" id="KI684475">
    <property type="protein sequence ID" value="ETK94936.1"/>
    <property type="molecule type" value="Genomic_DNA"/>
</dbReference>
<evidence type="ECO:0000313" key="2">
    <source>
        <dbReference type="EMBL" id="ETK94936.1"/>
    </source>
</evidence>
<gene>
    <name evidence="2" type="ORF">L915_02102</name>
</gene>
<name>W2HKF1_PHYNI</name>
<organism evidence="2">
    <name type="scientific">Phytophthora nicotianae</name>
    <name type="common">Potato buckeye rot agent</name>
    <name type="synonym">Phytophthora parasitica</name>
    <dbReference type="NCBI Taxonomy" id="4792"/>
    <lineage>
        <taxon>Eukaryota</taxon>
        <taxon>Sar</taxon>
        <taxon>Stramenopiles</taxon>
        <taxon>Oomycota</taxon>
        <taxon>Peronosporomycetes</taxon>
        <taxon>Peronosporales</taxon>
        <taxon>Peronosporaceae</taxon>
        <taxon>Phytophthora</taxon>
    </lineage>
</organism>
<evidence type="ECO:0000256" key="1">
    <source>
        <dbReference type="SAM" id="MobiDB-lite"/>
    </source>
</evidence>
<dbReference type="AlphaFoldDB" id="W2HKF1"/>
<reference evidence="2" key="1">
    <citation type="submission" date="2013-11" db="EMBL/GenBank/DDBJ databases">
        <title>The Genome Sequence of Phytophthora parasitica CJ02B3.</title>
        <authorList>
            <consortium name="The Broad Institute Genomics Platform"/>
            <person name="Russ C."/>
            <person name="Tyler B."/>
            <person name="Panabieres F."/>
            <person name="Shan W."/>
            <person name="Tripathy S."/>
            <person name="Grunwald N."/>
            <person name="Machado M."/>
            <person name="Johnson C.S."/>
            <person name="Arredondo F."/>
            <person name="Hong C."/>
            <person name="Coffey M."/>
            <person name="Young S.K."/>
            <person name="Zeng Q."/>
            <person name="Gargeya S."/>
            <person name="Fitzgerald M."/>
            <person name="Abouelleil A."/>
            <person name="Alvarado L."/>
            <person name="Chapman S.B."/>
            <person name="Gainer-Dewar J."/>
            <person name="Goldberg J."/>
            <person name="Griggs A."/>
            <person name="Gujja S."/>
            <person name="Hansen M."/>
            <person name="Howarth C."/>
            <person name="Imamovic A."/>
            <person name="Ireland A."/>
            <person name="Larimer J."/>
            <person name="McCowan C."/>
            <person name="Murphy C."/>
            <person name="Pearson M."/>
            <person name="Poon T.W."/>
            <person name="Priest M."/>
            <person name="Roberts A."/>
            <person name="Saif S."/>
            <person name="Shea T."/>
            <person name="Sykes S."/>
            <person name="Wortman J."/>
            <person name="Nusbaum C."/>
            <person name="Birren B."/>
        </authorList>
    </citation>
    <scope>NUCLEOTIDE SEQUENCE [LARGE SCALE GENOMIC DNA]</scope>
    <source>
        <strain evidence="2">CJ02B3</strain>
    </source>
</reference>
<proteinExistence type="predicted"/>
<dbReference type="Proteomes" id="UP000053236">
    <property type="component" value="Unassembled WGS sequence"/>
</dbReference>
<feature type="compositionally biased region" description="Basic and acidic residues" evidence="1">
    <location>
        <begin position="55"/>
        <end position="66"/>
    </location>
</feature>
<feature type="region of interest" description="Disordered" evidence="1">
    <location>
        <begin position="43"/>
        <end position="78"/>
    </location>
</feature>
<accession>W2HKF1</accession>
<feature type="compositionally biased region" description="Acidic residues" evidence="1">
    <location>
        <begin position="67"/>
        <end position="78"/>
    </location>
</feature>
<dbReference type="VEuPathDB" id="FungiDB:PPTG_07030"/>